<gene>
    <name evidence="1" type="ORF">HAX54_052667</name>
</gene>
<reference evidence="1 2" key="1">
    <citation type="journal article" date="2021" name="BMC Genomics">
        <title>Datura genome reveals duplications of psychoactive alkaloid biosynthetic genes and high mutation rate following tissue culture.</title>
        <authorList>
            <person name="Rajewski A."/>
            <person name="Carter-House D."/>
            <person name="Stajich J."/>
            <person name="Litt A."/>
        </authorList>
    </citation>
    <scope>NUCLEOTIDE SEQUENCE [LARGE SCALE GENOMIC DNA]</scope>
    <source>
        <strain evidence="1">AR-01</strain>
    </source>
</reference>
<comment type="caution">
    <text evidence="1">The sequence shown here is derived from an EMBL/GenBank/DDBJ whole genome shotgun (WGS) entry which is preliminary data.</text>
</comment>
<evidence type="ECO:0000313" key="1">
    <source>
        <dbReference type="EMBL" id="MCE3052448.1"/>
    </source>
</evidence>
<sequence>ISLMVSKKHEIIFRVNDETMTFKVGRGMCCLTAMEAYLWLRRLFRRLMIRKGKLIMEEKGHPKKKKPKSKWVKQYLCGSKEKKRVRNSRSRDGSPIC</sequence>
<proteinExistence type="predicted"/>
<dbReference type="EMBL" id="JACEIK010009609">
    <property type="protein sequence ID" value="MCE3052448.1"/>
    <property type="molecule type" value="Genomic_DNA"/>
</dbReference>
<accession>A0ABS8WNP3</accession>
<organism evidence="1 2">
    <name type="scientific">Datura stramonium</name>
    <name type="common">Jimsonweed</name>
    <name type="synonym">Common thornapple</name>
    <dbReference type="NCBI Taxonomy" id="4076"/>
    <lineage>
        <taxon>Eukaryota</taxon>
        <taxon>Viridiplantae</taxon>
        <taxon>Streptophyta</taxon>
        <taxon>Embryophyta</taxon>
        <taxon>Tracheophyta</taxon>
        <taxon>Spermatophyta</taxon>
        <taxon>Magnoliopsida</taxon>
        <taxon>eudicotyledons</taxon>
        <taxon>Gunneridae</taxon>
        <taxon>Pentapetalae</taxon>
        <taxon>asterids</taxon>
        <taxon>lamiids</taxon>
        <taxon>Solanales</taxon>
        <taxon>Solanaceae</taxon>
        <taxon>Solanoideae</taxon>
        <taxon>Datureae</taxon>
        <taxon>Datura</taxon>
    </lineage>
</organism>
<protein>
    <submittedName>
        <fullName evidence="1">Uncharacterized protein</fullName>
    </submittedName>
</protein>
<keyword evidence="2" id="KW-1185">Reference proteome</keyword>
<feature type="non-terminal residue" evidence="1">
    <location>
        <position position="1"/>
    </location>
</feature>
<name>A0ABS8WNP3_DATST</name>
<evidence type="ECO:0000313" key="2">
    <source>
        <dbReference type="Proteomes" id="UP000823775"/>
    </source>
</evidence>
<dbReference type="Proteomes" id="UP000823775">
    <property type="component" value="Unassembled WGS sequence"/>
</dbReference>